<keyword evidence="1" id="KW-1003">Cell membrane</keyword>
<dbReference type="Pfam" id="PF02592">
    <property type="entry name" value="Vut_1"/>
    <property type="match status" value="1"/>
</dbReference>
<comment type="caution">
    <text evidence="2">The sequence shown here is derived from an EMBL/GenBank/DDBJ whole genome shotgun (WGS) entry which is preliminary data.</text>
</comment>
<evidence type="ECO:0000313" key="3">
    <source>
        <dbReference type="Proteomes" id="UP000588647"/>
    </source>
</evidence>
<dbReference type="HAMAP" id="MF_02088">
    <property type="entry name" value="Q_prec_transport"/>
    <property type="match status" value="1"/>
</dbReference>
<feature type="transmembrane region" description="Helical" evidence="1">
    <location>
        <begin position="71"/>
        <end position="90"/>
    </location>
</feature>
<proteinExistence type="inferred from homology"/>
<comment type="function">
    <text evidence="1">Involved in the import of queuosine (Q) precursors, required for Q precursor salvage.</text>
</comment>
<reference evidence="2 3" key="1">
    <citation type="submission" date="2020-08" db="EMBL/GenBank/DDBJ databases">
        <title>Genomic Encyclopedia of Type Strains, Phase IV (KMG-IV): sequencing the most valuable type-strain genomes for metagenomic binning, comparative biology and taxonomic classification.</title>
        <authorList>
            <person name="Goeker M."/>
        </authorList>
    </citation>
    <scope>NUCLEOTIDE SEQUENCE [LARGE SCALE GENOMIC DNA]</scope>
    <source>
        <strain evidence="2 3">DSM 103570</strain>
    </source>
</reference>
<comment type="similarity">
    <text evidence="1">Belongs to the vitamin uptake transporter (VUT/ECF) (TC 2.A.88) family. Q precursor transporter subfamily.</text>
</comment>
<dbReference type="EMBL" id="JACIEM010000007">
    <property type="protein sequence ID" value="MBB4005711.1"/>
    <property type="molecule type" value="Genomic_DNA"/>
</dbReference>
<evidence type="ECO:0000256" key="1">
    <source>
        <dbReference type="HAMAP-Rule" id="MF_02088"/>
    </source>
</evidence>
<comment type="subcellular location">
    <subcellularLocation>
        <location evidence="1">Cell inner membrane</location>
        <topology evidence="1">Multi-pass membrane protein</topology>
    </subcellularLocation>
</comment>
<evidence type="ECO:0000313" key="2">
    <source>
        <dbReference type="EMBL" id="MBB4005711.1"/>
    </source>
</evidence>
<sequence length="231" mass="24773">MTSLRSYILPVAAMTAIVLASNVAVQFPVFAEIGGLQLADLLTFGAFTYPFAFLVTDLTNRRYGPAVARRVVMAGFAAAVLCSIVVPPVLYDLGLLEYATAADRLLRIALASGGAFLAAQLLDIAVFNRLRQDSWWRAPAASSVSGSVVDTFLFFTIAFAPVFAFVGPNDGFALEAAPLLGVFATEAPRWVSWAIGDFGMKLAIAVLALVPYRIIMQQFVPYRPVDARTAA</sequence>
<dbReference type="AlphaFoldDB" id="A0A7W6HIB0"/>
<dbReference type="RefSeq" id="WP_183211288.1">
    <property type="nucleotide sequence ID" value="NZ_JAAAMM010000007.1"/>
</dbReference>
<accession>A0A7W6HIB0</accession>
<dbReference type="PANTHER" id="PTHR34300:SF1">
    <property type="entry name" value="QUEUOSINE PRECURSOR TRANSPORTER"/>
    <property type="match status" value="1"/>
</dbReference>
<keyword evidence="1" id="KW-0812">Transmembrane</keyword>
<dbReference type="NCBIfam" id="TIGR00697">
    <property type="entry name" value="queuosine precursor transporter"/>
    <property type="match status" value="1"/>
</dbReference>
<dbReference type="GO" id="GO:0005886">
    <property type="term" value="C:plasma membrane"/>
    <property type="evidence" value="ECO:0007669"/>
    <property type="project" value="UniProtKB-SubCell"/>
</dbReference>
<name>A0A7W6HIB0_9HYPH</name>
<keyword evidence="1" id="KW-0813">Transport</keyword>
<feature type="transmembrane region" description="Helical" evidence="1">
    <location>
        <begin position="41"/>
        <end position="59"/>
    </location>
</feature>
<keyword evidence="1" id="KW-0472">Membrane</keyword>
<dbReference type="PANTHER" id="PTHR34300">
    <property type="entry name" value="QUEUOSINE PRECURSOR TRANSPORTER-RELATED"/>
    <property type="match status" value="1"/>
</dbReference>
<dbReference type="InterPro" id="IPR003744">
    <property type="entry name" value="YhhQ"/>
</dbReference>
<keyword evidence="1" id="KW-1133">Transmembrane helix</keyword>
<feature type="transmembrane region" description="Helical" evidence="1">
    <location>
        <begin position="105"/>
        <end position="127"/>
    </location>
</feature>
<keyword evidence="3" id="KW-1185">Reference proteome</keyword>
<dbReference type="GO" id="GO:0022857">
    <property type="term" value="F:transmembrane transporter activity"/>
    <property type="evidence" value="ECO:0007669"/>
    <property type="project" value="UniProtKB-UniRule"/>
</dbReference>
<organism evidence="2 3">
    <name type="scientific">Aurantimonas endophytica</name>
    <dbReference type="NCBI Taxonomy" id="1522175"/>
    <lineage>
        <taxon>Bacteria</taxon>
        <taxon>Pseudomonadati</taxon>
        <taxon>Pseudomonadota</taxon>
        <taxon>Alphaproteobacteria</taxon>
        <taxon>Hyphomicrobiales</taxon>
        <taxon>Aurantimonadaceae</taxon>
        <taxon>Aurantimonas</taxon>
    </lineage>
</organism>
<gene>
    <name evidence="2" type="ORF">GGR03_004813</name>
</gene>
<dbReference type="Proteomes" id="UP000588647">
    <property type="component" value="Unassembled WGS sequence"/>
</dbReference>
<feature type="transmembrane region" description="Helical" evidence="1">
    <location>
        <begin position="148"/>
        <end position="166"/>
    </location>
</feature>
<keyword evidence="1" id="KW-0997">Cell inner membrane</keyword>
<protein>
    <recommendedName>
        <fullName evidence="1">Probable queuosine precursor transporter</fullName>
        <shortName evidence="1">Q precursor transporter</shortName>
    </recommendedName>
</protein>
<feature type="transmembrane region" description="Helical" evidence="1">
    <location>
        <begin position="190"/>
        <end position="210"/>
    </location>
</feature>